<evidence type="ECO:0000313" key="2">
    <source>
        <dbReference type="EMBL" id="OGF66986.1"/>
    </source>
</evidence>
<keyword evidence="1" id="KW-1133">Transmembrane helix</keyword>
<keyword evidence="1" id="KW-0812">Transmembrane</keyword>
<organism evidence="2 3">
    <name type="scientific">Candidatus Fischerbacteria bacterium RBG_13_37_8</name>
    <dbReference type="NCBI Taxonomy" id="1817863"/>
    <lineage>
        <taxon>Bacteria</taxon>
        <taxon>Candidatus Fischeribacteriota</taxon>
    </lineage>
</organism>
<keyword evidence="1" id="KW-0472">Membrane</keyword>
<dbReference type="EMBL" id="MFGW01000076">
    <property type="protein sequence ID" value="OGF66986.1"/>
    <property type="molecule type" value="Genomic_DNA"/>
</dbReference>
<evidence type="ECO:0000256" key="1">
    <source>
        <dbReference type="SAM" id="Phobius"/>
    </source>
</evidence>
<sequence>MNQECLAINRRKKLIEKNKERGSAFLLTLIAVMVLAVLTAVIITSIKTIRESKNDFVRKAQVRYLAESANALARSALLDYKRVRQWKNISEQNLEGGVISARITSLDNHLWQIDSTAEDITRTFKVEITNIVRPDFEYALITSKLSSKNEPDELTIYGTMFSKEYDLQKKITYYPSLAENVPLYETEQTVALHPETKSETTEEAPAPNIPTLNRAQYSSLLPFPSGTTHIINDEIILDGKTNEIKHGIYLVSNNITLKNISINASFISLNGTIIIGENCSISSFNNYPAIASLQGDIIIRGNDKPVFIEGLLYGSNILIESSVTLRGAIYSPGNIVFQRKRGISKFAVAIHFNENILQTKGLLYRWDKLRNISWKSQ</sequence>
<gene>
    <name evidence="2" type="ORF">A2Y62_17965</name>
</gene>
<dbReference type="AlphaFoldDB" id="A0A1F5VUA0"/>
<evidence type="ECO:0000313" key="3">
    <source>
        <dbReference type="Proteomes" id="UP000178943"/>
    </source>
</evidence>
<dbReference type="Proteomes" id="UP000178943">
    <property type="component" value="Unassembled WGS sequence"/>
</dbReference>
<feature type="transmembrane region" description="Helical" evidence="1">
    <location>
        <begin position="21"/>
        <end position="43"/>
    </location>
</feature>
<comment type="caution">
    <text evidence="2">The sequence shown here is derived from an EMBL/GenBank/DDBJ whole genome shotgun (WGS) entry which is preliminary data.</text>
</comment>
<name>A0A1F5VUA0_9BACT</name>
<protein>
    <submittedName>
        <fullName evidence="2">Uncharacterized protein</fullName>
    </submittedName>
</protein>
<reference evidence="2 3" key="1">
    <citation type="journal article" date="2016" name="Nat. Commun.">
        <title>Thousands of microbial genomes shed light on interconnected biogeochemical processes in an aquifer system.</title>
        <authorList>
            <person name="Anantharaman K."/>
            <person name="Brown C.T."/>
            <person name="Hug L.A."/>
            <person name="Sharon I."/>
            <person name="Castelle C.J."/>
            <person name="Probst A.J."/>
            <person name="Thomas B.C."/>
            <person name="Singh A."/>
            <person name="Wilkins M.J."/>
            <person name="Karaoz U."/>
            <person name="Brodie E.L."/>
            <person name="Williams K.H."/>
            <person name="Hubbard S.S."/>
            <person name="Banfield J.F."/>
        </authorList>
    </citation>
    <scope>NUCLEOTIDE SEQUENCE [LARGE SCALE GENOMIC DNA]</scope>
</reference>
<accession>A0A1F5VUA0</accession>
<proteinExistence type="predicted"/>